<dbReference type="InterPro" id="IPR000014">
    <property type="entry name" value="PAS"/>
</dbReference>
<name>A0A4R6UCN4_9BURK</name>
<dbReference type="GO" id="GO:0052621">
    <property type="term" value="F:diguanylate cyclase activity"/>
    <property type="evidence" value="ECO:0007669"/>
    <property type="project" value="UniProtKB-EC"/>
</dbReference>
<reference evidence="4 5" key="1">
    <citation type="submission" date="2019-03" db="EMBL/GenBank/DDBJ databases">
        <title>Genomic Encyclopedia of Type Strains, Phase IV (KMG-IV): sequencing the most valuable type-strain genomes for metagenomic binning, comparative biology and taxonomic classification.</title>
        <authorList>
            <person name="Goeker M."/>
        </authorList>
    </citation>
    <scope>NUCLEOTIDE SEQUENCE [LARGE SCALE GENOMIC DNA]</scope>
    <source>
        <strain evidence="4 5">DSM 19605</strain>
    </source>
</reference>
<dbReference type="Pfam" id="PF08448">
    <property type="entry name" value="PAS_4"/>
    <property type="match status" value="1"/>
</dbReference>
<dbReference type="EMBL" id="SNYL01000009">
    <property type="protein sequence ID" value="TDQ42525.1"/>
    <property type="molecule type" value="Genomic_DNA"/>
</dbReference>
<dbReference type="PANTHER" id="PTHR45138">
    <property type="entry name" value="REGULATORY COMPONENTS OF SENSORY TRANSDUCTION SYSTEM"/>
    <property type="match status" value="1"/>
</dbReference>
<dbReference type="CDD" id="cd01949">
    <property type="entry name" value="GGDEF"/>
    <property type="match status" value="1"/>
</dbReference>
<dbReference type="CDD" id="cd00130">
    <property type="entry name" value="PAS"/>
    <property type="match status" value="1"/>
</dbReference>
<organism evidence="4 5">
    <name type="scientific">Tepidicella xavieri</name>
    <dbReference type="NCBI Taxonomy" id="360241"/>
    <lineage>
        <taxon>Bacteria</taxon>
        <taxon>Pseudomonadati</taxon>
        <taxon>Pseudomonadota</taxon>
        <taxon>Betaproteobacteria</taxon>
        <taxon>Burkholderiales</taxon>
        <taxon>Tepidicella</taxon>
    </lineage>
</organism>
<dbReference type="GO" id="GO:0043709">
    <property type="term" value="P:cell adhesion involved in single-species biofilm formation"/>
    <property type="evidence" value="ECO:0007669"/>
    <property type="project" value="TreeGrafter"/>
</dbReference>
<dbReference type="Proteomes" id="UP000295510">
    <property type="component" value="Unassembled WGS sequence"/>
</dbReference>
<dbReference type="InterPro" id="IPR035965">
    <property type="entry name" value="PAS-like_dom_sf"/>
</dbReference>
<protein>
    <recommendedName>
        <fullName evidence="1">diguanylate cyclase</fullName>
        <ecNumber evidence="1">2.7.7.65</ecNumber>
    </recommendedName>
</protein>
<evidence type="ECO:0000256" key="1">
    <source>
        <dbReference type="ARBA" id="ARBA00012528"/>
    </source>
</evidence>
<feature type="domain" description="GGDEF" evidence="3">
    <location>
        <begin position="187"/>
        <end position="323"/>
    </location>
</feature>
<dbReference type="EC" id="2.7.7.65" evidence="1"/>
<evidence type="ECO:0000256" key="2">
    <source>
        <dbReference type="ARBA" id="ARBA00034247"/>
    </source>
</evidence>
<evidence type="ECO:0000313" key="5">
    <source>
        <dbReference type="Proteomes" id="UP000295510"/>
    </source>
</evidence>
<dbReference type="Gene3D" id="3.30.450.20">
    <property type="entry name" value="PAS domain"/>
    <property type="match status" value="1"/>
</dbReference>
<dbReference type="Gene3D" id="3.30.70.270">
    <property type="match status" value="1"/>
</dbReference>
<dbReference type="GO" id="GO:1902201">
    <property type="term" value="P:negative regulation of bacterial-type flagellum-dependent cell motility"/>
    <property type="evidence" value="ECO:0007669"/>
    <property type="project" value="TreeGrafter"/>
</dbReference>
<dbReference type="PANTHER" id="PTHR45138:SF9">
    <property type="entry name" value="DIGUANYLATE CYCLASE DGCM-RELATED"/>
    <property type="match status" value="1"/>
</dbReference>
<dbReference type="SUPFAM" id="SSF55785">
    <property type="entry name" value="PYP-like sensor domain (PAS domain)"/>
    <property type="match status" value="1"/>
</dbReference>
<dbReference type="Pfam" id="PF00990">
    <property type="entry name" value="GGDEF"/>
    <property type="match status" value="1"/>
</dbReference>
<accession>A0A4R6UCN4</accession>
<dbReference type="FunFam" id="3.30.70.270:FF:000001">
    <property type="entry name" value="Diguanylate cyclase domain protein"/>
    <property type="match status" value="1"/>
</dbReference>
<dbReference type="NCBIfam" id="TIGR00254">
    <property type="entry name" value="GGDEF"/>
    <property type="match status" value="1"/>
</dbReference>
<dbReference type="SUPFAM" id="SSF55073">
    <property type="entry name" value="Nucleotide cyclase"/>
    <property type="match status" value="1"/>
</dbReference>
<dbReference type="InterPro" id="IPR043128">
    <property type="entry name" value="Rev_trsase/Diguanyl_cyclase"/>
</dbReference>
<dbReference type="GO" id="GO:0005886">
    <property type="term" value="C:plasma membrane"/>
    <property type="evidence" value="ECO:0007669"/>
    <property type="project" value="TreeGrafter"/>
</dbReference>
<dbReference type="OrthoDB" id="9813903at2"/>
<dbReference type="InterPro" id="IPR013656">
    <property type="entry name" value="PAS_4"/>
</dbReference>
<sequence length="329" mass="36099">MSQVGGGAPPWLAWALASVQAGLLVLDDDLVIVFANPWLLRRARLGADAVVGRPLFDVFPALRGGHFERRLHSVRQDGFPALLSETLHPTALPLYPLTGDPSPERQLKQSIQIVPTGAEPARELGGRYLLIQVWDVTPAVARERLLKQQAERMHAMAHIDALTDIGNRRHFDAMFEREWRHAQRTQESLGLVLFDVDHFKAYNDTYGHLQGDECLRLVAGVVEAQAQRPRDVVCRYGGEEIAMLLPGTDLAGALQLAHRVVAQVRAHGLPHTGSPLGVVTVSAGVACERPVPGLSPDTLILLADRALYQAKRQGRDRVSVLEYQPAPAP</sequence>
<dbReference type="SMART" id="SM00267">
    <property type="entry name" value="GGDEF"/>
    <property type="match status" value="1"/>
</dbReference>
<evidence type="ECO:0000313" key="4">
    <source>
        <dbReference type="EMBL" id="TDQ42525.1"/>
    </source>
</evidence>
<proteinExistence type="predicted"/>
<dbReference type="InterPro" id="IPR000160">
    <property type="entry name" value="GGDEF_dom"/>
</dbReference>
<comment type="catalytic activity">
    <reaction evidence="2">
        <text>2 GTP = 3',3'-c-di-GMP + 2 diphosphate</text>
        <dbReference type="Rhea" id="RHEA:24898"/>
        <dbReference type="ChEBI" id="CHEBI:33019"/>
        <dbReference type="ChEBI" id="CHEBI:37565"/>
        <dbReference type="ChEBI" id="CHEBI:58805"/>
        <dbReference type="EC" id="2.7.7.65"/>
    </reaction>
</comment>
<dbReference type="AlphaFoldDB" id="A0A4R6UCN4"/>
<dbReference type="PROSITE" id="PS50887">
    <property type="entry name" value="GGDEF"/>
    <property type="match status" value="1"/>
</dbReference>
<comment type="caution">
    <text evidence="4">The sequence shown here is derived from an EMBL/GenBank/DDBJ whole genome shotgun (WGS) entry which is preliminary data.</text>
</comment>
<gene>
    <name evidence="4" type="ORF">DFR43_10995</name>
</gene>
<evidence type="ECO:0000259" key="3">
    <source>
        <dbReference type="PROSITE" id="PS50887"/>
    </source>
</evidence>
<dbReference type="InterPro" id="IPR029787">
    <property type="entry name" value="Nucleotide_cyclase"/>
</dbReference>
<dbReference type="InterPro" id="IPR050469">
    <property type="entry name" value="Diguanylate_Cyclase"/>
</dbReference>
<keyword evidence="5" id="KW-1185">Reference proteome</keyword>
<dbReference type="RefSeq" id="WP_133597806.1">
    <property type="nucleotide sequence ID" value="NZ_SNYL01000009.1"/>
</dbReference>